<accession>A0A1G8Y412</accession>
<evidence type="ECO:0000313" key="3">
    <source>
        <dbReference type="Proteomes" id="UP000199328"/>
    </source>
</evidence>
<dbReference type="RefSeq" id="WP_245656792.1">
    <property type="nucleotide sequence ID" value="NZ_FNFV01000001.1"/>
</dbReference>
<reference evidence="3" key="1">
    <citation type="submission" date="2016-10" db="EMBL/GenBank/DDBJ databases">
        <authorList>
            <person name="Varghese N."/>
            <person name="Submissions S."/>
        </authorList>
    </citation>
    <scope>NUCLEOTIDE SEQUENCE [LARGE SCALE GENOMIC DNA]</scope>
    <source>
        <strain evidence="3">CGMCC 1.10789</strain>
    </source>
</reference>
<sequence>MSEDRITALEERVAELIRVSDELSEVVAAQRAKIERLTRLVEMLTRREAEREAEATGAHLFADERPPHW</sequence>
<dbReference type="Pfam" id="PF04102">
    <property type="entry name" value="SlyX"/>
    <property type="match status" value="1"/>
</dbReference>
<name>A0A1G8Y412_9RHOB</name>
<keyword evidence="3" id="KW-1185">Reference proteome</keyword>
<dbReference type="AlphaFoldDB" id="A0A1G8Y412"/>
<dbReference type="EMBL" id="FNFV01000001">
    <property type="protein sequence ID" value="SDJ97457.1"/>
    <property type="molecule type" value="Genomic_DNA"/>
</dbReference>
<dbReference type="InterPro" id="IPR007236">
    <property type="entry name" value="SlyX"/>
</dbReference>
<protein>
    <submittedName>
        <fullName evidence="2">Uncharacterized coiled-coil protein SlyX (Sensitive to lysis X)</fullName>
    </submittedName>
</protein>
<dbReference type="STRING" id="990712.SAMN05216257_101173"/>
<keyword evidence="1" id="KW-0175">Coiled coil</keyword>
<feature type="coiled-coil region" evidence="1">
    <location>
        <begin position="6"/>
        <end position="54"/>
    </location>
</feature>
<evidence type="ECO:0000256" key="1">
    <source>
        <dbReference type="SAM" id="Coils"/>
    </source>
</evidence>
<organism evidence="2 3">
    <name type="scientific">Meinhardsimonia xiamenensis</name>
    <dbReference type="NCBI Taxonomy" id="990712"/>
    <lineage>
        <taxon>Bacteria</taxon>
        <taxon>Pseudomonadati</taxon>
        <taxon>Pseudomonadota</taxon>
        <taxon>Alphaproteobacteria</taxon>
        <taxon>Rhodobacterales</taxon>
        <taxon>Paracoccaceae</taxon>
        <taxon>Meinhardsimonia</taxon>
    </lineage>
</organism>
<proteinExistence type="predicted"/>
<evidence type="ECO:0000313" key="2">
    <source>
        <dbReference type="EMBL" id="SDJ97457.1"/>
    </source>
</evidence>
<dbReference type="Proteomes" id="UP000199328">
    <property type="component" value="Unassembled WGS sequence"/>
</dbReference>
<gene>
    <name evidence="2" type="ORF">SAMN05216257_101173</name>
</gene>